<dbReference type="Pfam" id="PF10197">
    <property type="entry name" value="Cir_N"/>
    <property type="match status" value="1"/>
</dbReference>
<feature type="compositionally biased region" description="Polar residues" evidence="1">
    <location>
        <begin position="377"/>
        <end position="399"/>
    </location>
</feature>
<name>A0A0P4W6P7_SCYOL</name>
<feature type="region of interest" description="Disordered" evidence="1">
    <location>
        <begin position="154"/>
        <end position="175"/>
    </location>
</feature>
<feature type="compositionally biased region" description="Basic residues" evidence="1">
    <location>
        <begin position="233"/>
        <end position="254"/>
    </location>
</feature>
<proteinExistence type="predicted"/>
<feature type="compositionally biased region" description="Basic residues" evidence="1">
    <location>
        <begin position="268"/>
        <end position="277"/>
    </location>
</feature>
<feature type="compositionally biased region" description="Basic and acidic residues" evidence="1">
    <location>
        <begin position="333"/>
        <end position="356"/>
    </location>
</feature>
<evidence type="ECO:0000256" key="1">
    <source>
        <dbReference type="SAM" id="MobiDB-lite"/>
    </source>
</evidence>
<feature type="compositionally biased region" description="Basic and acidic residues" evidence="1">
    <location>
        <begin position="365"/>
        <end position="374"/>
    </location>
</feature>
<feature type="compositionally biased region" description="Basic residues" evidence="1">
    <location>
        <begin position="289"/>
        <end position="313"/>
    </location>
</feature>
<feature type="region of interest" description="Disordered" evidence="1">
    <location>
        <begin position="188"/>
        <end position="404"/>
    </location>
</feature>
<dbReference type="InterPro" id="IPR039875">
    <property type="entry name" value="LENG1-like"/>
</dbReference>
<feature type="domain" description="CBF1-interacting co-repressor CIR N-terminal" evidence="2">
    <location>
        <begin position="8"/>
        <end position="44"/>
    </location>
</feature>
<dbReference type="PANTHER" id="PTHR22093:SF0">
    <property type="entry name" value="LEUKOCYTE RECEPTOR CLUSTER MEMBER 1"/>
    <property type="match status" value="1"/>
</dbReference>
<feature type="compositionally biased region" description="Low complexity" evidence="1">
    <location>
        <begin position="188"/>
        <end position="204"/>
    </location>
</feature>
<feature type="region of interest" description="Disordered" evidence="1">
    <location>
        <begin position="48"/>
        <end position="85"/>
    </location>
</feature>
<evidence type="ECO:0000259" key="2">
    <source>
        <dbReference type="SMART" id="SM01083"/>
    </source>
</evidence>
<dbReference type="PANTHER" id="PTHR22093">
    <property type="entry name" value="LEUKOCYTE RECEPTOR CLUSTER LRC MEMBER 1"/>
    <property type="match status" value="1"/>
</dbReference>
<dbReference type="AlphaFoldDB" id="A0A0P4W6P7"/>
<dbReference type="SMART" id="SM01083">
    <property type="entry name" value="Cir_N"/>
    <property type="match status" value="1"/>
</dbReference>
<protein>
    <recommendedName>
        <fullName evidence="2">CBF1-interacting co-repressor CIR N-terminal domain-containing protein</fullName>
    </recommendedName>
</protein>
<evidence type="ECO:0000313" key="3">
    <source>
        <dbReference type="EMBL" id="JAI60977.1"/>
    </source>
</evidence>
<dbReference type="InterPro" id="IPR019339">
    <property type="entry name" value="CIR_N_dom"/>
</dbReference>
<feature type="compositionally biased region" description="Basic and acidic residues" evidence="1">
    <location>
        <begin position="216"/>
        <end position="232"/>
    </location>
</feature>
<accession>A0A0P4W6P7</accession>
<feature type="region of interest" description="Disordered" evidence="1">
    <location>
        <begin position="100"/>
        <end position="122"/>
    </location>
</feature>
<dbReference type="EMBL" id="GDRN01087847">
    <property type="protein sequence ID" value="JAI60977.1"/>
    <property type="molecule type" value="Transcribed_RNA"/>
</dbReference>
<sequence length="411" mass="48142">MNILPKKRWHVRTKENIARVRRDEAQAAEEEKQRELRAKLAEQEARTALLRTQARQKYGGDGGLDATEPKAPSTRPATNTTKAQVADIYTAEGNINFFKDLEEGKQTQGKNEEYEKEKKEEQEKYEKKIGYLTYLGQDSHEAQGKKAWYEEAAGRTTYRGEEEEEGEMKEVGLKSKDKLDPIHDIIKYGGIKPIKKVPGMPKPKGANEDVQALQKQKLESKKQEQQDKNAADKKRKYKHKESKKKKKKKSKKRKRSDDEDDDKERGDRHRQRDHKRRRDDSSDEDNTSRKRRKSNSHKSKSRERERKRRRHHSSTTTTSSTSAYESSEDEEAIQEKKRKLDILRAERLKREAEERKRANRLLAGKKPDESDEPPKQPTIQQKYNSQFNPHIARQNQEQQPALEVGVKYWLQ</sequence>
<organism evidence="3">
    <name type="scientific">Scylla olivacea</name>
    <name type="common">Orange mud crab</name>
    <name type="synonym">Cancer olivacea</name>
    <dbReference type="NCBI Taxonomy" id="85551"/>
    <lineage>
        <taxon>Eukaryota</taxon>
        <taxon>Metazoa</taxon>
        <taxon>Ecdysozoa</taxon>
        <taxon>Arthropoda</taxon>
        <taxon>Crustacea</taxon>
        <taxon>Multicrustacea</taxon>
        <taxon>Malacostraca</taxon>
        <taxon>Eumalacostraca</taxon>
        <taxon>Eucarida</taxon>
        <taxon>Decapoda</taxon>
        <taxon>Pleocyemata</taxon>
        <taxon>Brachyura</taxon>
        <taxon>Eubrachyura</taxon>
        <taxon>Portunoidea</taxon>
        <taxon>Portunidae</taxon>
        <taxon>Portuninae</taxon>
        <taxon>Scylla</taxon>
    </lineage>
</organism>
<reference evidence="3" key="1">
    <citation type="submission" date="2015-09" db="EMBL/GenBank/DDBJ databases">
        <title>Scylla olivacea transcriptome.</title>
        <authorList>
            <person name="Ikhwanuddin M."/>
        </authorList>
    </citation>
    <scope>NUCLEOTIDE SEQUENCE</scope>
</reference>